<dbReference type="RefSeq" id="WP_107297272.1">
    <property type="nucleotide sequence ID" value="NZ_PYMB01000001.1"/>
</dbReference>
<sequence length="131" mass="14673">MMGINKKLMTACLVIILAGCSSTIALKKGETWEQFGYDLAMGGSKMIETSRLESVDVAAYQKGYVSGLKAFCEQDGYDVGLSGVFYQGTCDELNPNFAEQYNIGWVDYEINQQNYDWELGTYEPSIDSYDY</sequence>
<dbReference type="Proteomes" id="UP000241346">
    <property type="component" value="Unassembled WGS sequence"/>
</dbReference>
<evidence type="ECO:0000313" key="3">
    <source>
        <dbReference type="Proteomes" id="UP000241346"/>
    </source>
</evidence>
<organism evidence="2 3">
    <name type="scientific">Photobacterium rosenbergii</name>
    <dbReference type="NCBI Taxonomy" id="294936"/>
    <lineage>
        <taxon>Bacteria</taxon>
        <taxon>Pseudomonadati</taxon>
        <taxon>Pseudomonadota</taxon>
        <taxon>Gammaproteobacteria</taxon>
        <taxon>Vibrionales</taxon>
        <taxon>Vibrionaceae</taxon>
        <taxon>Photobacterium</taxon>
    </lineage>
</organism>
<proteinExistence type="predicted"/>
<protein>
    <recommendedName>
        <fullName evidence="4">DUF2799 domain-containing protein</fullName>
    </recommendedName>
</protein>
<evidence type="ECO:0008006" key="4">
    <source>
        <dbReference type="Google" id="ProtNLM"/>
    </source>
</evidence>
<evidence type="ECO:0000313" key="2">
    <source>
        <dbReference type="EMBL" id="PSW16652.1"/>
    </source>
</evidence>
<keyword evidence="1" id="KW-0732">Signal</keyword>
<accession>A0A2T3NME8</accession>
<feature type="chain" id="PRO_5015579657" description="DUF2799 domain-containing protein" evidence="1">
    <location>
        <begin position="28"/>
        <end position="131"/>
    </location>
</feature>
<gene>
    <name evidence="2" type="ORF">C9J01_06555</name>
</gene>
<name>A0A2T3NME8_9GAMM</name>
<feature type="signal peptide" evidence="1">
    <location>
        <begin position="1"/>
        <end position="27"/>
    </location>
</feature>
<dbReference type="PROSITE" id="PS51257">
    <property type="entry name" value="PROKAR_LIPOPROTEIN"/>
    <property type="match status" value="1"/>
</dbReference>
<comment type="caution">
    <text evidence="2">The sequence shown here is derived from an EMBL/GenBank/DDBJ whole genome shotgun (WGS) entry which is preliminary data.</text>
</comment>
<reference evidence="2 3" key="1">
    <citation type="submission" date="2018-03" db="EMBL/GenBank/DDBJ databases">
        <title>Whole genome sequencing of Histamine producing bacteria.</title>
        <authorList>
            <person name="Butler K."/>
        </authorList>
    </citation>
    <scope>NUCLEOTIDE SEQUENCE [LARGE SCALE GENOMIC DNA]</scope>
    <source>
        <strain evidence="2 3">DSM 19138</strain>
    </source>
</reference>
<evidence type="ECO:0000256" key="1">
    <source>
        <dbReference type="SAM" id="SignalP"/>
    </source>
</evidence>
<dbReference type="EMBL" id="PYMB01000001">
    <property type="protein sequence ID" value="PSW16652.1"/>
    <property type="molecule type" value="Genomic_DNA"/>
</dbReference>
<dbReference type="InterPro" id="IPR021242">
    <property type="entry name" value="DUF2799"/>
</dbReference>
<dbReference type="Pfam" id="PF10973">
    <property type="entry name" value="DUF2799"/>
    <property type="match status" value="1"/>
</dbReference>
<dbReference type="AlphaFoldDB" id="A0A2T3NME8"/>